<evidence type="ECO:0000259" key="3">
    <source>
        <dbReference type="Pfam" id="PF07167"/>
    </source>
</evidence>
<evidence type="ECO:0000313" key="4">
    <source>
        <dbReference type="EMBL" id="KIQ25188.1"/>
    </source>
</evidence>
<dbReference type="GO" id="GO:0016746">
    <property type="term" value="F:acyltransferase activity"/>
    <property type="evidence" value="ECO:0007669"/>
    <property type="project" value="UniProtKB-KW"/>
</dbReference>
<keyword evidence="2" id="KW-0012">Acyltransferase</keyword>
<accession>A0A0D0L7K6</accession>
<proteinExistence type="predicted"/>
<sequence>MKQQATGADAFAPFQQALSEGWTQALASFQQSLAKGGSAFDVGGTPLWQLPQGAKLPDLPKIAIDPQKLQSIQQQYVADATALWGQGFQARPEGDKRFASDAWGSNPLAAFSAAVYLLNGRTMLSMAEAIDADEKTKARLRFAVEQWMAASSPSNSLAFNAEAQKKAIDSQGESIARGIQNLLNDVKQGHLSMTDESAFEVGRNVATTE</sequence>
<keyword evidence="1" id="KW-0808">Transferase</keyword>
<evidence type="ECO:0000256" key="1">
    <source>
        <dbReference type="ARBA" id="ARBA00022679"/>
    </source>
</evidence>
<dbReference type="PANTHER" id="PTHR36837:SF5">
    <property type="entry name" value="POLY-3-HYDROXYBUTYRATE SYNTHASE"/>
    <property type="match status" value="1"/>
</dbReference>
<name>A0A0D0L7K6_VARPD</name>
<dbReference type="Proteomes" id="UP000032067">
    <property type="component" value="Unassembled WGS sequence"/>
</dbReference>
<gene>
    <name evidence="4" type="ORF">RT97_24360</name>
</gene>
<dbReference type="InterPro" id="IPR010941">
    <property type="entry name" value="PhaC_N"/>
</dbReference>
<dbReference type="GO" id="GO:0042619">
    <property type="term" value="P:poly-hydroxybutyrate biosynthetic process"/>
    <property type="evidence" value="ECO:0007669"/>
    <property type="project" value="InterPro"/>
</dbReference>
<comment type="caution">
    <text evidence="4">The sequence shown here is derived from an EMBL/GenBank/DDBJ whole genome shotgun (WGS) entry which is preliminary data.</text>
</comment>
<feature type="domain" description="Poly-beta-hydroxybutyrate polymerase N-terminal" evidence="3">
    <location>
        <begin position="95"/>
        <end position="209"/>
    </location>
</feature>
<organism evidence="4 5">
    <name type="scientific">Variovorax paradoxus</name>
    <dbReference type="NCBI Taxonomy" id="34073"/>
    <lineage>
        <taxon>Bacteria</taxon>
        <taxon>Pseudomonadati</taxon>
        <taxon>Pseudomonadota</taxon>
        <taxon>Betaproteobacteria</taxon>
        <taxon>Burkholderiales</taxon>
        <taxon>Comamonadaceae</taxon>
        <taxon>Variovorax</taxon>
    </lineage>
</organism>
<reference evidence="4 5" key="1">
    <citation type="submission" date="2014-12" db="EMBL/GenBank/DDBJ databases">
        <title>16Stimator: statistical estimation of ribosomal gene copy numbers from draft genome assemblies.</title>
        <authorList>
            <person name="Perisin M.A."/>
            <person name="Vetter M."/>
            <person name="Gilbert J.A."/>
            <person name="Bergelson J."/>
        </authorList>
    </citation>
    <scope>NUCLEOTIDE SEQUENCE [LARGE SCALE GENOMIC DNA]</scope>
    <source>
        <strain evidence="4 5">MEDvA23</strain>
    </source>
</reference>
<feature type="non-terminal residue" evidence="4">
    <location>
        <position position="209"/>
    </location>
</feature>
<dbReference type="EMBL" id="JXQQ01000070">
    <property type="protein sequence ID" value="KIQ25188.1"/>
    <property type="molecule type" value="Genomic_DNA"/>
</dbReference>
<evidence type="ECO:0000313" key="5">
    <source>
        <dbReference type="Proteomes" id="UP000032067"/>
    </source>
</evidence>
<dbReference type="InterPro" id="IPR051321">
    <property type="entry name" value="PHA/PHB_synthase"/>
</dbReference>
<protein>
    <submittedName>
        <fullName evidence="4">Poly(R)-hydroxyalkanoic acid synthase</fullName>
    </submittedName>
</protein>
<dbReference type="Pfam" id="PF07167">
    <property type="entry name" value="PhaC_N"/>
    <property type="match status" value="1"/>
</dbReference>
<dbReference type="PANTHER" id="PTHR36837">
    <property type="entry name" value="POLY(3-HYDROXYALKANOATE) POLYMERASE SUBUNIT PHAC"/>
    <property type="match status" value="1"/>
</dbReference>
<evidence type="ECO:0000256" key="2">
    <source>
        <dbReference type="ARBA" id="ARBA00023315"/>
    </source>
</evidence>
<dbReference type="AlphaFoldDB" id="A0A0D0L7K6"/>